<dbReference type="InterPro" id="IPR011991">
    <property type="entry name" value="ArsR-like_HTH"/>
</dbReference>
<evidence type="ECO:0000256" key="4">
    <source>
        <dbReference type="SAM" id="MobiDB-lite"/>
    </source>
</evidence>
<protein>
    <submittedName>
        <fullName evidence="6">ArsR/SmtB family transcription factor</fullName>
    </submittedName>
</protein>
<dbReference type="SMART" id="SM00418">
    <property type="entry name" value="HTH_ARSR"/>
    <property type="match status" value="1"/>
</dbReference>
<keyword evidence="3" id="KW-0804">Transcription</keyword>
<evidence type="ECO:0000259" key="5">
    <source>
        <dbReference type="PROSITE" id="PS50987"/>
    </source>
</evidence>
<reference evidence="6 7" key="1">
    <citation type="journal article" date="2019" name="Int. J. Syst. Evol. Microbiol.">
        <title>The Global Catalogue of Microorganisms (GCM) 10K type strain sequencing project: providing services to taxonomists for standard genome sequencing and annotation.</title>
        <authorList>
            <consortium name="The Broad Institute Genomics Platform"/>
            <consortium name="The Broad Institute Genome Sequencing Center for Infectious Disease"/>
            <person name="Wu L."/>
            <person name="Ma J."/>
        </authorList>
    </citation>
    <scope>NUCLEOTIDE SEQUENCE [LARGE SCALE GENOMIC DNA]</scope>
    <source>
        <strain evidence="6 7">LMG 29247</strain>
    </source>
</reference>
<dbReference type="AlphaFoldDB" id="A0ABD5SKW9"/>
<sequence>MSLFKVFGSSQRLEILRELTHRPMYVSELTEAVGMDGKTAAHHLSTLEDAGLLEHYYQGNRKYYRLVQSVQFEASPPPERSFVLQTNGQPTKSQSD</sequence>
<dbReference type="Pfam" id="PF01022">
    <property type="entry name" value="HTH_5"/>
    <property type="match status" value="1"/>
</dbReference>
<feature type="compositionally biased region" description="Polar residues" evidence="4">
    <location>
        <begin position="83"/>
        <end position="96"/>
    </location>
</feature>
<dbReference type="GO" id="GO:0003677">
    <property type="term" value="F:DNA binding"/>
    <property type="evidence" value="ECO:0007669"/>
    <property type="project" value="UniProtKB-KW"/>
</dbReference>
<evidence type="ECO:0000256" key="3">
    <source>
        <dbReference type="ARBA" id="ARBA00023163"/>
    </source>
</evidence>
<name>A0ABD5SKW9_9EURY</name>
<keyword evidence="1" id="KW-0805">Transcription regulation</keyword>
<feature type="domain" description="HTH arsR-type" evidence="5">
    <location>
        <begin position="1"/>
        <end position="89"/>
    </location>
</feature>
<proteinExistence type="predicted"/>
<dbReference type="PROSITE" id="PS50987">
    <property type="entry name" value="HTH_ARSR_2"/>
    <property type="match status" value="1"/>
</dbReference>
<dbReference type="Proteomes" id="UP001596383">
    <property type="component" value="Unassembled WGS sequence"/>
</dbReference>
<dbReference type="InterPro" id="IPR001845">
    <property type="entry name" value="HTH_ArsR_DNA-bd_dom"/>
</dbReference>
<organism evidence="6 7">
    <name type="scientific">Natrinema soli</name>
    <dbReference type="NCBI Taxonomy" id="1930624"/>
    <lineage>
        <taxon>Archaea</taxon>
        <taxon>Methanobacteriati</taxon>
        <taxon>Methanobacteriota</taxon>
        <taxon>Stenosarchaea group</taxon>
        <taxon>Halobacteria</taxon>
        <taxon>Halobacteriales</taxon>
        <taxon>Natrialbaceae</taxon>
        <taxon>Natrinema</taxon>
    </lineage>
</organism>
<dbReference type="PRINTS" id="PR00778">
    <property type="entry name" value="HTHARSR"/>
</dbReference>
<feature type="region of interest" description="Disordered" evidence="4">
    <location>
        <begin position="75"/>
        <end position="96"/>
    </location>
</feature>
<comment type="caution">
    <text evidence="6">The sequence shown here is derived from an EMBL/GenBank/DDBJ whole genome shotgun (WGS) entry which is preliminary data.</text>
</comment>
<dbReference type="InterPro" id="IPR051081">
    <property type="entry name" value="HTH_MetalResp_TranReg"/>
</dbReference>
<dbReference type="NCBIfam" id="NF033788">
    <property type="entry name" value="HTH_metalloreg"/>
    <property type="match status" value="1"/>
</dbReference>
<dbReference type="SUPFAM" id="SSF46785">
    <property type="entry name" value="Winged helix' DNA-binding domain"/>
    <property type="match status" value="1"/>
</dbReference>
<accession>A0ABD5SKW9</accession>
<keyword evidence="2" id="KW-0238">DNA-binding</keyword>
<evidence type="ECO:0000313" key="7">
    <source>
        <dbReference type="Proteomes" id="UP001596383"/>
    </source>
</evidence>
<dbReference type="PANTHER" id="PTHR33154">
    <property type="entry name" value="TRANSCRIPTIONAL REGULATOR, ARSR FAMILY"/>
    <property type="match status" value="1"/>
</dbReference>
<dbReference type="PANTHER" id="PTHR33154:SF33">
    <property type="entry name" value="TRANSCRIPTIONAL REPRESSOR SDPR"/>
    <property type="match status" value="1"/>
</dbReference>
<evidence type="ECO:0000256" key="2">
    <source>
        <dbReference type="ARBA" id="ARBA00023125"/>
    </source>
</evidence>
<evidence type="ECO:0000256" key="1">
    <source>
        <dbReference type="ARBA" id="ARBA00023015"/>
    </source>
</evidence>
<dbReference type="RefSeq" id="WP_273738231.1">
    <property type="nucleotide sequence ID" value="NZ_JAQIVI010000132.1"/>
</dbReference>
<dbReference type="EMBL" id="JBHSWV010000132">
    <property type="protein sequence ID" value="MFC6765194.1"/>
    <property type="molecule type" value="Genomic_DNA"/>
</dbReference>
<dbReference type="Gene3D" id="1.10.10.10">
    <property type="entry name" value="Winged helix-like DNA-binding domain superfamily/Winged helix DNA-binding domain"/>
    <property type="match status" value="1"/>
</dbReference>
<evidence type="ECO:0000313" key="6">
    <source>
        <dbReference type="EMBL" id="MFC6765194.1"/>
    </source>
</evidence>
<gene>
    <name evidence="6" type="ORF">ACFQE6_09350</name>
</gene>
<dbReference type="InterPro" id="IPR036388">
    <property type="entry name" value="WH-like_DNA-bd_sf"/>
</dbReference>
<dbReference type="CDD" id="cd00090">
    <property type="entry name" value="HTH_ARSR"/>
    <property type="match status" value="1"/>
</dbReference>
<keyword evidence="7" id="KW-1185">Reference proteome</keyword>
<dbReference type="InterPro" id="IPR036390">
    <property type="entry name" value="WH_DNA-bd_sf"/>
</dbReference>